<organism evidence="6 7">
    <name type="scientific">Promethearchaeum syntrophicum</name>
    <dbReference type="NCBI Taxonomy" id="2594042"/>
    <lineage>
        <taxon>Archaea</taxon>
        <taxon>Promethearchaeati</taxon>
        <taxon>Promethearchaeota</taxon>
        <taxon>Promethearchaeia</taxon>
        <taxon>Promethearchaeales</taxon>
        <taxon>Promethearchaeaceae</taxon>
        <taxon>Promethearchaeum</taxon>
    </lineage>
</organism>
<evidence type="ECO:0000256" key="1">
    <source>
        <dbReference type="ARBA" id="ARBA00009875"/>
    </source>
</evidence>
<keyword evidence="2 4" id="KW-0689">Ribosomal protein</keyword>
<dbReference type="GO" id="GO:0006412">
    <property type="term" value="P:translation"/>
    <property type="evidence" value="ECO:0007669"/>
    <property type="project" value="UniProtKB-UniRule"/>
</dbReference>
<dbReference type="Gene3D" id="6.20.340.10">
    <property type="match status" value="1"/>
</dbReference>
<evidence type="ECO:0000313" key="7">
    <source>
        <dbReference type="Proteomes" id="UP000321408"/>
    </source>
</evidence>
<dbReference type="InterPro" id="IPR038562">
    <property type="entry name" value="Ribosomal_eL34_C_sf"/>
</dbReference>
<dbReference type="InterPro" id="IPR047868">
    <property type="entry name" value="Ribosomal_L34e_arc-type"/>
</dbReference>
<proteinExistence type="inferred from homology"/>
<dbReference type="Proteomes" id="UP000321408">
    <property type="component" value="Chromosome"/>
</dbReference>
<comment type="similarity">
    <text evidence="1 4">Belongs to the eukaryotic ribosomal protein eL34 family.</text>
</comment>
<sequence>MVRPSKRSHSEARIKTRLPGNIMRIHYIRRRPKHAHCPVTNVKLHGVPRLRPAQLGKLGKTQRRPNRPYGGRISHKALSNAIQAKVLEQFSKQ</sequence>
<dbReference type="RefSeq" id="WP_147661259.1">
    <property type="nucleotide sequence ID" value="NZ_CP042905.2"/>
</dbReference>
<dbReference type="Pfam" id="PF01199">
    <property type="entry name" value="Ribosomal_L34e"/>
    <property type="match status" value="1"/>
</dbReference>
<evidence type="ECO:0000256" key="4">
    <source>
        <dbReference type="HAMAP-Rule" id="MF_00349"/>
    </source>
</evidence>
<gene>
    <name evidence="4 6" type="primary">rpl34e</name>
    <name evidence="6" type="ORF">DSAG12_00111</name>
</gene>
<keyword evidence="7" id="KW-1185">Reference proteome</keyword>
<feature type="region of interest" description="Disordered" evidence="5">
    <location>
        <begin position="51"/>
        <end position="76"/>
    </location>
</feature>
<evidence type="ECO:0000313" key="6">
    <source>
        <dbReference type="EMBL" id="QEE14299.1"/>
    </source>
</evidence>
<dbReference type="GO" id="GO:0005840">
    <property type="term" value="C:ribosome"/>
    <property type="evidence" value="ECO:0007669"/>
    <property type="project" value="UniProtKB-KW"/>
</dbReference>
<evidence type="ECO:0000256" key="3">
    <source>
        <dbReference type="ARBA" id="ARBA00023274"/>
    </source>
</evidence>
<evidence type="ECO:0000256" key="5">
    <source>
        <dbReference type="SAM" id="MobiDB-lite"/>
    </source>
</evidence>
<dbReference type="AlphaFoldDB" id="A0A5B9D5B3"/>
<evidence type="ECO:0000256" key="2">
    <source>
        <dbReference type="ARBA" id="ARBA00022980"/>
    </source>
</evidence>
<keyword evidence="3 4" id="KW-0687">Ribonucleoprotein</keyword>
<dbReference type="PRINTS" id="PR01250">
    <property type="entry name" value="RIBOSOMALL34"/>
</dbReference>
<dbReference type="GeneID" id="41328117"/>
<dbReference type="GO" id="GO:0003735">
    <property type="term" value="F:structural constituent of ribosome"/>
    <property type="evidence" value="ECO:0007669"/>
    <property type="project" value="InterPro"/>
</dbReference>
<protein>
    <recommendedName>
        <fullName evidence="4">Large ribosomal subunit protein eL34</fullName>
    </recommendedName>
</protein>
<dbReference type="InterPro" id="IPR008195">
    <property type="entry name" value="Ribosomal_eL34"/>
</dbReference>
<dbReference type="EMBL" id="CP042905">
    <property type="protein sequence ID" value="QEE14299.1"/>
    <property type="molecule type" value="Genomic_DNA"/>
</dbReference>
<name>A0A5B9D5B3_9ARCH</name>
<accession>A0A5B9D5B3</accession>
<reference evidence="6 7" key="1">
    <citation type="journal article" date="2020" name="Nature">
        <title>Isolation of an archaeon at the prokaryote-eukaryote interface.</title>
        <authorList>
            <person name="Imachi H."/>
            <person name="Nobu M.K."/>
            <person name="Nakahara N."/>
            <person name="Morono Y."/>
            <person name="Ogawara M."/>
            <person name="Takaki Y."/>
            <person name="Takano Y."/>
            <person name="Uematsu K."/>
            <person name="Ikuta T."/>
            <person name="Ito M."/>
            <person name="Matsui Y."/>
            <person name="Miyazaki M."/>
            <person name="Murata K."/>
            <person name="Saito Y."/>
            <person name="Sakai S."/>
            <person name="Song C."/>
            <person name="Tasumi E."/>
            <person name="Yamanaka Y."/>
            <person name="Yamaguchi T."/>
            <person name="Kamagata Y."/>
            <person name="Tamaki H."/>
            <person name="Takai K."/>
        </authorList>
    </citation>
    <scope>NUCLEOTIDE SEQUENCE [LARGE SCALE GENOMIC DNA]</scope>
    <source>
        <strain evidence="6 7">MK-D1</strain>
    </source>
</reference>
<dbReference type="PANTHER" id="PTHR10759">
    <property type="entry name" value="60S RIBOSOMAL PROTEIN L34"/>
    <property type="match status" value="1"/>
</dbReference>
<dbReference type="HAMAP" id="MF_00349">
    <property type="entry name" value="Ribosomal_eL34"/>
    <property type="match status" value="1"/>
</dbReference>
<reference evidence="6 7" key="2">
    <citation type="journal article" date="2024" name="Int. J. Syst. Evol. Microbiol.">
        <title>Promethearchaeum syntrophicum gen. nov., sp. nov., an anaerobic, obligately syntrophic archaeon, the first isolate of the lineage 'Asgard' archaea, and proposal of the new archaeal phylum Promethearchaeota phyl. nov. and kingdom Promethearchaeati regn. nov.</title>
        <authorList>
            <person name="Imachi H."/>
            <person name="Nobu M.K."/>
            <person name="Kato S."/>
            <person name="Takaki Y."/>
            <person name="Miyazaki M."/>
            <person name="Miyata M."/>
            <person name="Ogawara M."/>
            <person name="Saito Y."/>
            <person name="Sakai S."/>
            <person name="Tahara Y.O."/>
            <person name="Takano Y."/>
            <person name="Tasumi E."/>
            <person name="Uematsu K."/>
            <person name="Yoshimura T."/>
            <person name="Itoh T."/>
            <person name="Ohkuma M."/>
            <person name="Takai K."/>
        </authorList>
    </citation>
    <scope>NUCLEOTIDE SEQUENCE [LARGE SCALE GENOMIC DNA]</scope>
    <source>
        <strain evidence="6 7">MK-D1</strain>
    </source>
</reference>
<dbReference type="GO" id="GO:1990904">
    <property type="term" value="C:ribonucleoprotein complex"/>
    <property type="evidence" value="ECO:0007669"/>
    <property type="project" value="UniProtKB-KW"/>
</dbReference>
<dbReference type="OrthoDB" id="43096at2157"/>
<dbReference type="KEGG" id="psyt:DSAG12_00111"/>